<evidence type="ECO:0000256" key="1">
    <source>
        <dbReference type="SAM" id="MobiDB-lite"/>
    </source>
</evidence>
<feature type="region of interest" description="Disordered" evidence="1">
    <location>
        <begin position="226"/>
        <end position="258"/>
    </location>
</feature>
<name>A0ABX0TAH2_9MICO</name>
<proteinExistence type="predicted"/>
<feature type="compositionally biased region" description="Low complexity" evidence="1">
    <location>
        <begin position="226"/>
        <end position="252"/>
    </location>
</feature>
<dbReference type="SUPFAM" id="SSF53822">
    <property type="entry name" value="Periplasmic binding protein-like I"/>
    <property type="match status" value="1"/>
</dbReference>
<protein>
    <recommendedName>
        <fullName evidence="5">Leucine-binding protein domain-containing protein</fullName>
    </recommendedName>
</protein>
<evidence type="ECO:0008006" key="5">
    <source>
        <dbReference type="Google" id="ProtNLM"/>
    </source>
</evidence>
<gene>
    <name evidence="3" type="ORF">E9228_001820</name>
</gene>
<reference evidence="3 4" key="1">
    <citation type="submission" date="2020-03" db="EMBL/GenBank/DDBJ databases">
        <title>Above-ground endophytic microbial communities from plants in different locations in the United States.</title>
        <authorList>
            <person name="Frank C."/>
        </authorList>
    </citation>
    <scope>NUCLEOTIDE SEQUENCE [LARGE SCALE GENOMIC DNA]</scope>
    <source>
        <strain evidence="3 4">WW7</strain>
    </source>
</reference>
<sequence length="454" mass="44783">MTHQAVDDARGTRGPRQPLAIVALAVLVIAVVLAVVVFVVDRNTPAAEAVPATVPVPIRVAHVPDGTKIGVVVTLGDGEGSEWDEAAQGALVAAKRLTLGGTDVELVTRNDGGSTSGAKRAVQQLADAGVAGIVVASSGAHVSAALDAASEAGVPVVLPYASGGDGSWSTAPSPSSVSAAMQRAIRGADAPLLVDLGGGAPSGIRFAHVVTADTAADDSALATTVAERTGATSTSTDPSADATAAPTDGAPAEPDSDAVVVSGSAARQGAFVAALQSADVTVPVVLTPQATSPAFGTALAAADGSLSGTFVSAGVATDDARALTSDAQGRAMSAFLGGVRVLADDADAQNLTADQPFSAVAWAADSRSHDAVVALVRAVGAARSDEPSAVADSLSALRLDAGDGIAGPALDFRQQQALRTDATVLAASSQTLGLRPTTTEPTSALVWFQDSTAR</sequence>
<keyword evidence="4" id="KW-1185">Reference proteome</keyword>
<evidence type="ECO:0000256" key="2">
    <source>
        <dbReference type="SAM" id="Phobius"/>
    </source>
</evidence>
<dbReference type="Proteomes" id="UP001318300">
    <property type="component" value="Unassembled WGS sequence"/>
</dbReference>
<keyword evidence="2" id="KW-0472">Membrane</keyword>
<dbReference type="Gene3D" id="3.40.50.2300">
    <property type="match status" value="2"/>
</dbReference>
<keyword evidence="2" id="KW-1133">Transmembrane helix</keyword>
<feature type="transmembrane region" description="Helical" evidence="2">
    <location>
        <begin position="19"/>
        <end position="40"/>
    </location>
</feature>
<dbReference type="CDD" id="cd06268">
    <property type="entry name" value="PBP1_ABC_transporter_LIVBP-like"/>
    <property type="match status" value="1"/>
</dbReference>
<organism evidence="3 4">
    <name type="scientific">Curtobacterium salicis</name>
    <dbReference type="NCBI Taxonomy" id="1779862"/>
    <lineage>
        <taxon>Bacteria</taxon>
        <taxon>Bacillati</taxon>
        <taxon>Actinomycetota</taxon>
        <taxon>Actinomycetes</taxon>
        <taxon>Micrococcales</taxon>
        <taxon>Microbacteriaceae</taxon>
        <taxon>Curtobacterium</taxon>
    </lineage>
</organism>
<comment type="caution">
    <text evidence="3">The sequence shown here is derived from an EMBL/GenBank/DDBJ whole genome shotgun (WGS) entry which is preliminary data.</text>
</comment>
<evidence type="ECO:0000313" key="4">
    <source>
        <dbReference type="Proteomes" id="UP001318300"/>
    </source>
</evidence>
<keyword evidence="2" id="KW-0812">Transmembrane</keyword>
<accession>A0ABX0TAH2</accession>
<dbReference type="RefSeq" id="WP_166780270.1">
    <property type="nucleotide sequence ID" value="NZ_JAAOYO010000003.1"/>
</dbReference>
<dbReference type="EMBL" id="JAAOYO010000003">
    <property type="protein sequence ID" value="NII41173.1"/>
    <property type="molecule type" value="Genomic_DNA"/>
</dbReference>
<dbReference type="InterPro" id="IPR028082">
    <property type="entry name" value="Peripla_BP_I"/>
</dbReference>
<evidence type="ECO:0000313" key="3">
    <source>
        <dbReference type="EMBL" id="NII41173.1"/>
    </source>
</evidence>